<dbReference type="InterPro" id="IPR022041">
    <property type="entry name" value="Methyltransf_FA"/>
</dbReference>
<evidence type="ECO:0000313" key="6">
    <source>
        <dbReference type="EMBL" id="CAG2244735.1"/>
    </source>
</evidence>
<dbReference type="EC" id="1.13.11.11" evidence="6"/>
<dbReference type="Pfam" id="PF17517">
    <property type="entry name" value="IgGFc_binding"/>
    <property type="match status" value="2"/>
</dbReference>
<dbReference type="Gene3D" id="2.10.70.10">
    <property type="entry name" value="Complement Module, domain 1"/>
    <property type="match status" value="3"/>
</dbReference>
<feature type="region of interest" description="Disordered" evidence="3">
    <location>
        <begin position="1"/>
        <end position="42"/>
    </location>
</feature>
<dbReference type="Pfam" id="PF00084">
    <property type="entry name" value="Sushi"/>
    <property type="match status" value="3"/>
</dbReference>
<dbReference type="PROSITE" id="PS50923">
    <property type="entry name" value="SUSHI"/>
    <property type="match status" value="2"/>
</dbReference>
<feature type="domain" description="Sushi" evidence="5">
    <location>
        <begin position="1669"/>
        <end position="1733"/>
    </location>
</feature>
<dbReference type="OrthoDB" id="6127264at2759"/>
<keyword evidence="6" id="KW-0560">Oxidoreductase</keyword>
<organism evidence="6 7">
    <name type="scientific">Mytilus edulis</name>
    <name type="common">Blue mussel</name>
    <dbReference type="NCBI Taxonomy" id="6550"/>
    <lineage>
        <taxon>Eukaryota</taxon>
        <taxon>Metazoa</taxon>
        <taxon>Spiralia</taxon>
        <taxon>Lophotrochozoa</taxon>
        <taxon>Mollusca</taxon>
        <taxon>Bivalvia</taxon>
        <taxon>Autobranchia</taxon>
        <taxon>Pteriomorphia</taxon>
        <taxon>Mytilida</taxon>
        <taxon>Mytiloidea</taxon>
        <taxon>Mytilidae</taxon>
        <taxon>Mytilinae</taxon>
        <taxon>Mytilus</taxon>
    </lineage>
</organism>
<dbReference type="CDD" id="cd00033">
    <property type="entry name" value="CCP"/>
    <property type="match status" value="3"/>
</dbReference>
<dbReference type="GO" id="GO:0046872">
    <property type="term" value="F:metal ion binding"/>
    <property type="evidence" value="ECO:0007669"/>
    <property type="project" value="InterPro"/>
</dbReference>
<evidence type="ECO:0000256" key="3">
    <source>
        <dbReference type="SAM" id="MobiDB-lite"/>
    </source>
</evidence>
<evidence type="ECO:0000256" key="2">
    <source>
        <dbReference type="PROSITE-ProRule" id="PRU00302"/>
    </source>
</evidence>
<evidence type="ECO:0000313" key="7">
    <source>
        <dbReference type="Proteomes" id="UP000683360"/>
    </source>
</evidence>
<gene>
    <name evidence="6" type="ORF">MEDL_56773</name>
</gene>
<keyword evidence="4" id="KW-0812">Transmembrane</keyword>
<dbReference type="GO" id="GO:0019441">
    <property type="term" value="P:L-tryptophan catabolic process to kynurenine"/>
    <property type="evidence" value="ECO:0007669"/>
    <property type="project" value="InterPro"/>
</dbReference>
<evidence type="ECO:0000259" key="5">
    <source>
        <dbReference type="PROSITE" id="PS50923"/>
    </source>
</evidence>
<feature type="compositionally biased region" description="Basic and acidic residues" evidence="3">
    <location>
        <begin position="1"/>
        <end position="12"/>
    </location>
</feature>
<dbReference type="GO" id="GO:0004833">
    <property type="term" value="F:L-tryptophan 2,3-dioxygenase activity"/>
    <property type="evidence" value="ECO:0007669"/>
    <property type="project" value="UniProtKB-EC"/>
</dbReference>
<comment type="caution">
    <text evidence="2">Lacks conserved residue(s) required for the propagation of feature annotation.</text>
</comment>
<dbReference type="SUPFAM" id="SSF57535">
    <property type="entry name" value="Complement control module/SCR domain"/>
    <property type="match status" value="3"/>
</dbReference>
<dbReference type="InterPro" id="IPR000436">
    <property type="entry name" value="Sushi_SCR_CCP_dom"/>
</dbReference>
<keyword evidence="2" id="KW-0768">Sushi</keyword>
<feature type="domain" description="Sushi" evidence="5">
    <location>
        <begin position="1787"/>
        <end position="1848"/>
    </location>
</feature>
<keyword evidence="4" id="KW-0472">Membrane</keyword>
<accession>A0A8S3UFF3</accession>
<sequence length="1941" mass="221196">MERNEKDQDKKCPVVTNGIDSEDDDSMGGCPMGQNGQQPKMNGVPDSYREYLQLEKLLKCQTMSSSIAGKPVHDEHLFIITHQAYELWFKQILFEVDSVRESFMMPVLDENQMLKIVNRLSRVVLILKLMVDQQHLSSASGFQSLQFRLMENKLGIKEENRVKYNQQHYMKVFKDEESKQMLADSITSPPLLTLLEKWLERTPGLTDHEKADFNFWERYKTAVYQWIENDWHTPYMEETDPKQKEILLAEYNKQKDSFESIFTAEKYNVYVERGERRINHKAFQGALMISLYRDEPRFNQPFQMITLLMDIDSLITKWRYNHVMMVQRMIGSKIGTGGSSGYHYLRSTISDRYKVFVDLFNLSTFLIPRQYIPPLTRSMKRTLSTVSTSRLPETDELSDVTDQLDKQTFGSSPRQMTGTSPLYSVPIFDPGDDYLDVILELKYTDNSGTSDEHIIINILVCNEVKLFHFEKIFLGSSDIHTIQLPMNQTWILNGSETANKSLYIICSSEFATYINVTTKISFNNMSIPITASISETTRTYSYFVTTVCDVLGLCQIAVSSAGLYETEISIVLNMSFGGCSLHFNNRVYTTDDMFIVTLSRYTALQLQTDCDMSGTVIHSAEELTVISGGLNTIMGEGKRQTFMGINAPLTKLGKEYVVIGSNFSLFWDFIKIMTTEPETTVRILGKDIKFGEARDSMRKKLSREHQLHIKADKKIVITQFSWDNNTEPIYSIVPPFRETLSPPCLQSTIYIYKVVDDLMPTNPQYNQKIAVTRIPGTDTVMFTTTDNNIELQCTSIRSQLLNKEIVIYNLESTRYVDLEETTAASGYSYPSDDDISSENIPDDNIPDDNLPDDNLYGNRLDNGGREFLVAVHPLDRDNTVQPQVSLVAMADDGSELTNINIEIQVITNGMVESIMKKDVNYQYTYVESFAIDKPYNQVLRVTSPIDISLRTKVYSEIHNGVSSVMLNYPVNVLGNEYIVGLFWHNNSLSTCSVVAMHDSTTVEVMLPDLEQPITVSVVGNEKNVVYTNNMKISKMLLRYTSLVFTSTDDLTGTMIKTDKAVAIFCGYHSLIDNIEEPFSTIEQFPPINTFGFDFNIRTDFTSLDDFDTDGFVTSSFKVIAVQQWTAVTIISTNNTSLTEFLNYPGNFTEGQLTENVQIASSKEVLVLLEFASRRDKSLIVVTPKQNTKKKYFISESDNIFTANEVFVSGNKSIKFNFTNMITNVVESKPYITDPFSVSFDEHEAGYIMHGNGIFGSAAGLYLQPNKICLYGLEPDRDCDGLDKEELCALYSYNDGQRRTLRMKTSNGTGNRLVKPSDMYSIQPLGDIEHDARFTDFFKFHVKTCHSAYVYLSSTYGFEFYDVYGMNTWFMYEIIFGDENGTTITWKKLSSGGAGKQRSLNIPQMNCNEFTSFWIQWNDIGEIRIGEGDHVGEMTLIGWQTHLDSEMPFRIYNVGIKSGIDLEVEWIIHLTDELDQIKIEAPLVMEKFLNTTHDILNRSVPLEMYGFNMDKEKSMLFSVRACRDVRLYLYPRTADIQAKTTGTVLYEIQLIDFKVKVSKLTNEIKHLLMENILDVSNCFISNSYGYFWISWMENILTFGTGRNVSAIPILETPIDTSTIQDIYIASLTNDSRMWIINRKEIPTYIGDDNTYVMDFDLDGDYDEDCSMRIYDCGVPVFDNAHVHIPYPGHTDNKYGNVHTVICAEDYTHSGSTVTRCLPTGKWSKEFRCLPNCKEPPQLLNTGSIYVNSRKYSTWSTYNYDCVTGSSMTGDNTIICQDNGEWSEPRFECICPLPPRKLNTDYINPGHDAKYRHGAAYHYKCMAGYSMTGNGTITCLKNGQWTEPSFTCTDDCKCPCNTPDLTEEDIQQMKDKIRRENLIDKKSVSKYKRKITSAPDNRFSAKAIGYVGVACLTTTGLVVVLIDAVTLVNTLNTVFQNIKGFFF</sequence>
<feature type="disulfide bond" evidence="2">
    <location>
        <begin position="1819"/>
        <end position="1846"/>
    </location>
</feature>
<proteinExistence type="predicted"/>
<dbReference type="InterPro" id="IPR004981">
    <property type="entry name" value="Trp_2_3_dOase"/>
</dbReference>
<dbReference type="Gene3D" id="1.10.287.3810">
    <property type="match status" value="1"/>
</dbReference>
<dbReference type="InterPro" id="IPR035976">
    <property type="entry name" value="Sushi/SCR/CCP_sf"/>
</dbReference>
<dbReference type="Gene3D" id="1.20.58.480">
    <property type="match status" value="1"/>
</dbReference>
<evidence type="ECO:0000256" key="1">
    <source>
        <dbReference type="ARBA" id="ARBA00023157"/>
    </source>
</evidence>
<protein>
    <submittedName>
        <fullName evidence="6">TDO2</fullName>
        <ecNumber evidence="6">1.13.11.11</ecNumber>
    </submittedName>
</protein>
<evidence type="ECO:0000256" key="4">
    <source>
        <dbReference type="SAM" id="Phobius"/>
    </source>
</evidence>
<dbReference type="Pfam" id="PF03301">
    <property type="entry name" value="Trp_dioxygenase"/>
    <property type="match status" value="1"/>
</dbReference>
<feature type="region of interest" description="Disordered" evidence="3">
    <location>
        <begin position="826"/>
        <end position="849"/>
    </location>
</feature>
<reference evidence="6" key="1">
    <citation type="submission" date="2021-03" db="EMBL/GenBank/DDBJ databases">
        <authorList>
            <person name="Bekaert M."/>
        </authorList>
    </citation>
    <scope>NUCLEOTIDE SEQUENCE</scope>
</reference>
<dbReference type="PANTHER" id="PTHR10138">
    <property type="entry name" value="TRYPTOPHAN 2,3-DIOXYGENASE"/>
    <property type="match status" value="1"/>
</dbReference>
<feature type="transmembrane region" description="Helical" evidence="4">
    <location>
        <begin position="1901"/>
        <end position="1926"/>
    </location>
</feature>
<keyword evidence="4" id="KW-1133">Transmembrane helix</keyword>
<dbReference type="Proteomes" id="UP000683360">
    <property type="component" value="Unassembled WGS sequence"/>
</dbReference>
<dbReference type="PANTHER" id="PTHR10138:SF0">
    <property type="entry name" value="TRYPTOPHAN 2,3-DIOXYGENASE"/>
    <property type="match status" value="1"/>
</dbReference>
<dbReference type="SUPFAM" id="SSF140959">
    <property type="entry name" value="Indolic compounds 2,3-dioxygenase-like"/>
    <property type="match status" value="1"/>
</dbReference>
<dbReference type="Pfam" id="PF12248">
    <property type="entry name" value="Methyltransf_FA"/>
    <property type="match status" value="1"/>
</dbReference>
<dbReference type="GO" id="GO:0020037">
    <property type="term" value="F:heme binding"/>
    <property type="evidence" value="ECO:0007669"/>
    <property type="project" value="InterPro"/>
</dbReference>
<dbReference type="GO" id="GO:0019442">
    <property type="term" value="P:L-tryptophan catabolic process to acetyl-CoA"/>
    <property type="evidence" value="ECO:0007669"/>
    <property type="project" value="TreeGrafter"/>
</dbReference>
<dbReference type="EMBL" id="CAJPWZ010002747">
    <property type="protein sequence ID" value="CAG2244735.1"/>
    <property type="molecule type" value="Genomic_DNA"/>
</dbReference>
<feature type="compositionally biased region" description="Acidic residues" evidence="3">
    <location>
        <begin position="831"/>
        <end position="849"/>
    </location>
</feature>
<comment type="caution">
    <text evidence="6">The sequence shown here is derived from an EMBL/GenBank/DDBJ whole genome shotgun (WGS) entry which is preliminary data.</text>
</comment>
<keyword evidence="1 2" id="KW-1015">Disulfide bond</keyword>
<name>A0A8S3UFF3_MYTED</name>
<keyword evidence="7" id="KW-1185">Reference proteome</keyword>
<dbReference type="InterPro" id="IPR035234">
    <property type="entry name" value="IgGFc-bd_N"/>
</dbReference>
<dbReference type="SMART" id="SM00032">
    <property type="entry name" value="CCP"/>
    <property type="match status" value="3"/>
</dbReference>
<dbReference type="InterPro" id="IPR037217">
    <property type="entry name" value="Trp/Indoleamine_2_3_dOase-like"/>
</dbReference>